<gene>
    <name evidence="1" type="ORF">DPPLL_34630</name>
</gene>
<evidence type="ECO:0000313" key="1">
    <source>
        <dbReference type="EMBL" id="BDD89098.1"/>
    </source>
</evidence>
<dbReference type="Pfam" id="PF04381">
    <property type="entry name" value="RdgC"/>
    <property type="match status" value="1"/>
</dbReference>
<dbReference type="EMBL" id="AP025516">
    <property type="protein sequence ID" value="BDD89098.1"/>
    <property type="molecule type" value="Genomic_DNA"/>
</dbReference>
<proteinExistence type="predicted"/>
<dbReference type="RefSeq" id="WP_284152423.1">
    <property type="nucleotide sequence ID" value="NZ_AP025516.1"/>
</dbReference>
<dbReference type="InterPro" id="IPR007476">
    <property type="entry name" value="RdgC"/>
</dbReference>
<accession>A0ABN6MC00</accession>
<evidence type="ECO:0000313" key="2">
    <source>
        <dbReference type="Proteomes" id="UP000830055"/>
    </source>
</evidence>
<name>A0ABN6MC00_9BACT</name>
<dbReference type="Proteomes" id="UP000830055">
    <property type="component" value="Chromosome"/>
</dbReference>
<protein>
    <recommendedName>
        <fullName evidence="3">Recombination-associated protein RdgC</fullName>
    </recommendedName>
</protein>
<keyword evidence="2" id="KW-1185">Reference proteome</keyword>
<sequence length="201" mass="22859">MGFLNGSVSFVRFTVVGDLPENPLEYIGRRISAYSFRDIDESTEEYSIGWVSVANMFDASFSYASYQVGDYVVLTLRIDERKVPAAVIKKMVAKEEMRMCQERQLPKLGRAARAEIKESVIRTISAKTVPVPAVYDVCWSLTDATVLFFTTNKKAHALLEDFFKDCFGLLLSQQIPYTLAERLLEDDHLENLPLLKPQLFI</sequence>
<organism evidence="1 2">
    <name type="scientific">Desulfofustis limnaeus</name>
    <dbReference type="NCBI Taxonomy" id="2740163"/>
    <lineage>
        <taxon>Bacteria</taxon>
        <taxon>Pseudomonadati</taxon>
        <taxon>Thermodesulfobacteriota</taxon>
        <taxon>Desulfobulbia</taxon>
        <taxon>Desulfobulbales</taxon>
        <taxon>Desulfocapsaceae</taxon>
        <taxon>Desulfofustis</taxon>
    </lineage>
</organism>
<reference evidence="1 2" key="1">
    <citation type="submission" date="2022-01" db="EMBL/GenBank/DDBJ databases">
        <title>Desulfofustis limnae sp. nov., a novel mesophilic sulfate-reducing bacterium isolated from marsh soil.</title>
        <authorList>
            <person name="Watanabe M."/>
            <person name="Takahashi A."/>
            <person name="Kojima H."/>
            <person name="Fukui M."/>
        </authorList>
    </citation>
    <scope>NUCLEOTIDE SEQUENCE [LARGE SCALE GENOMIC DNA]</scope>
    <source>
        <strain evidence="1 2">PPLL</strain>
    </source>
</reference>
<evidence type="ECO:0008006" key="3">
    <source>
        <dbReference type="Google" id="ProtNLM"/>
    </source>
</evidence>